<dbReference type="EMBL" id="SJPV01000004">
    <property type="protein sequence ID" value="TWU38360.1"/>
    <property type="molecule type" value="Genomic_DNA"/>
</dbReference>
<feature type="domain" description="Alpha fucosidase A-like C-terminal" evidence="2">
    <location>
        <begin position="748"/>
        <end position="812"/>
    </location>
</feature>
<dbReference type="InterPro" id="IPR008928">
    <property type="entry name" value="6-hairpin_glycosidase_sf"/>
</dbReference>
<dbReference type="InterPro" id="IPR054363">
    <property type="entry name" value="GH95_cat"/>
</dbReference>
<dbReference type="Pfam" id="PF21307">
    <property type="entry name" value="Glyco_hydro_95_C"/>
    <property type="match status" value="1"/>
</dbReference>
<dbReference type="Pfam" id="PF22124">
    <property type="entry name" value="Glyco_hydro_95_cat"/>
    <property type="match status" value="1"/>
</dbReference>
<dbReference type="Proteomes" id="UP000319143">
    <property type="component" value="Unassembled WGS sequence"/>
</dbReference>
<sequence>MHTALWTPVLIQPLGRAPSCGSLRTLTLWVLCIASLCVVAGSLSKCEAAEGPAAAHCAVSTQPLPDWTSSFLTGNGNMGVIMSGDPYEEKLVVNGKLYLPLGSKEILPDLSDFKNEFKKAGLAAGKDGPATVHKLMLEKTDHKLINTDPFHPAFQLRIASQGDPDTVTNYRMTEDFATGELRVRWSDDQGNWSRRLFVSRPDDVVVMAIDGPQGKVNCELTMQVEHPQVKSELKLEEGWLGTHNTYLQGKGGYDNLIRVVPQGGRMSQHADRLAIDGADRVLLIMQVKPWKTPLPKQQSEAWAYSPNHPDLKLPHATNRLPGMKETLAGLQPDYEKLFVPHAQAHGSLYNRIQLDLGGDRELRNLTSEELLARAAKQGMMSNALAERLYNACRYLTICCSGDTPPNLQGIWTGTWNPAWSGDYTLDSNLQLEVQSMMSCNMPELMASYFDLVDSWIPEWRLNAKKIYGFRGVVSNARASNTCLLLHWGSQWPGEQAAIGLAGWMLHFYYDYYLFTGDRDFLAQRFVPLAKEIALFYEDFLSGTEDESGKYQFYMGYSPEHRLYANTTFDISIAKNVLTTLLTACQELGIEQQSQPKWQAMLDKMPPYLTNDAGELQEWSWPGVGEDYNQRHHSQFLPLYQFCEFDRDSTPELWKASELAFEQKVTHWLNGPKPNSNHITHGMMNQGQCAARLGRGDIVYDVLSRMVTRNYVYPSFMISYWPDLKGFGFDPIGTIPDVLNNSLVFACNDIVDVLPALPEQWPTGSISGVLLRGQIQVQQLTWDIPRGKVNLTLLSDKDQTVTLRFPERLRLLADPTSTPPNCQKLTLTKQKPVHIEITLSEQENP</sequence>
<dbReference type="GO" id="GO:0005975">
    <property type="term" value="P:carbohydrate metabolic process"/>
    <property type="evidence" value="ECO:0007669"/>
    <property type="project" value="InterPro"/>
</dbReference>
<dbReference type="OrthoDB" id="9802600at2"/>
<dbReference type="InterPro" id="IPR012341">
    <property type="entry name" value="6hp_glycosidase-like_sf"/>
</dbReference>
<dbReference type="Gene3D" id="2.60.40.1180">
    <property type="entry name" value="Golgi alpha-mannosidase II"/>
    <property type="match status" value="1"/>
</dbReference>
<dbReference type="PANTHER" id="PTHR31084:SF0">
    <property type="entry name" value="ALPHA-L-FUCOSIDASE 2"/>
    <property type="match status" value="1"/>
</dbReference>
<dbReference type="Pfam" id="PF14498">
    <property type="entry name" value="Glyco_hyd_65N_2"/>
    <property type="match status" value="1"/>
</dbReference>
<gene>
    <name evidence="4" type="ORF">Poly41_28360</name>
</gene>
<evidence type="ECO:0000313" key="4">
    <source>
        <dbReference type="EMBL" id="TWU38360.1"/>
    </source>
</evidence>
<dbReference type="GO" id="GO:0004560">
    <property type="term" value="F:alpha-L-fucosidase activity"/>
    <property type="evidence" value="ECO:0007669"/>
    <property type="project" value="TreeGrafter"/>
</dbReference>
<name>A0A5C6DND4_9BACT</name>
<comment type="caution">
    <text evidence="4">The sequence shown here is derived from an EMBL/GenBank/DDBJ whole genome shotgun (WGS) entry which is preliminary data.</text>
</comment>
<dbReference type="InterPro" id="IPR027414">
    <property type="entry name" value="GH95_N_dom"/>
</dbReference>
<evidence type="ECO:0000259" key="3">
    <source>
        <dbReference type="Pfam" id="PF22124"/>
    </source>
</evidence>
<organism evidence="4 5">
    <name type="scientific">Novipirellula artificiosorum</name>
    <dbReference type="NCBI Taxonomy" id="2528016"/>
    <lineage>
        <taxon>Bacteria</taxon>
        <taxon>Pseudomonadati</taxon>
        <taxon>Planctomycetota</taxon>
        <taxon>Planctomycetia</taxon>
        <taxon>Pirellulales</taxon>
        <taxon>Pirellulaceae</taxon>
        <taxon>Novipirellula</taxon>
    </lineage>
</organism>
<accession>A0A5C6DND4</accession>
<feature type="domain" description="Glycosyl hydrolase family 95 N-terminal" evidence="1">
    <location>
        <begin position="61"/>
        <end position="287"/>
    </location>
</feature>
<evidence type="ECO:0000259" key="1">
    <source>
        <dbReference type="Pfam" id="PF14498"/>
    </source>
</evidence>
<dbReference type="PANTHER" id="PTHR31084">
    <property type="entry name" value="ALPHA-L-FUCOSIDASE 2"/>
    <property type="match status" value="1"/>
</dbReference>
<proteinExistence type="predicted"/>
<dbReference type="Gene3D" id="1.50.10.10">
    <property type="match status" value="1"/>
</dbReference>
<dbReference type="InterPro" id="IPR049053">
    <property type="entry name" value="AFCA-like_C"/>
</dbReference>
<evidence type="ECO:0000313" key="5">
    <source>
        <dbReference type="Proteomes" id="UP000319143"/>
    </source>
</evidence>
<dbReference type="InterPro" id="IPR013780">
    <property type="entry name" value="Glyco_hydro_b"/>
</dbReference>
<evidence type="ECO:0000259" key="2">
    <source>
        <dbReference type="Pfam" id="PF21307"/>
    </source>
</evidence>
<protein>
    <submittedName>
        <fullName evidence="4">Uncharacterized protein</fullName>
    </submittedName>
</protein>
<reference evidence="4 5" key="1">
    <citation type="submission" date="2019-02" db="EMBL/GenBank/DDBJ databases">
        <title>Deep-cultivation of Planctomycetes and their phenomic and genomic characterization uncovers novel biology.</title>
        <authorList>
            <person name="Wiegand S."/>
            <person name="Jogler M."/>
            <person name="Boedeker C."/>
            <person name="Pinto D."/>
            <person name="Vollmers J."/>
            <person name="Rivas-Marin E."/>
            <person name="Kohn T."/>
            <person name="Peeters S.H."/>
            <person name="Heuer A."/>
            <person name="Rast P."/>
            <person name="Oberbeckmann S."/>
            <person name="Bunk B."/>
            <person name="Jeske O."/>
            <person name="Meyerdierks A."/>
            <person name="Storesund J.E."/>
            <person name="Kallscheuer N."/>
            <person name="Luecker S."/>
            <person name="Lage O.M."/>
            <person name="Pohl T."/>
            <person name="Merkel B.J."/>
            <person name="Hornburger P."/>
            <person name="Mueller R.-W."/>
            <person name="Bruemmer F."/>
            <person name="Labrenz M."/>
            <person name="Spormann A.M."/>
            <person name="Op Den Camp H."/>
            <person name="Overmann J."/>
            <person name="Amann R."/>
            <person name="Jetten M.S.M."/>
            <person name="Mascher T."/>
            <person name="Medema M.H."/>
            <person name="Devos D.P."/>
            <person name="Kaster A.-K."/>
            <person name="Ovreas L."/>
            <person name="Rohde M."/>
            <person name="Galperin M.Y."/>
            <person name="Jogler C."/>
        </authorList>
    </citation>
    <scope>NUCLEOTIDE SEQUENCE [LARGE SCALE GENOMIC DNA]</scope>
    <source>
        <strain evidence="4 5">Poly41</strain>
    </source>
</reference>
<dbReference type="AlphaFoldDB" id="A0A5C6DND4"/>
<dbReference type="SUPFAM" id="SSF48208">
    <property type="entry name" value="Six-hairpin glycosidases"/>
    <property type="match status" value="1"/>
</dbReference>
<feature type="domain" description="Glycosyl hydrolase family 95 catalytic" evidence="3">
    <location>
        <begin position="334"/>
        <end position="714"/>
    </location>
</feature>
<keyword evidence="5" id="KW-1185">Reference proteome</keyword>